<protein>
    <submittedName>
        <fullName evidence="10">Glutamate 5-kinase</fullName>
    </submittedName>
</protein>
<dbReference type="InterPro" id="IPR036974">
    <property type="entry name" value="PUA_sf"/>
</dbReference>
<dbReference type="InterPro" id="IPR015947">
    <property type="entry name" value="PUA-like_sf"/>
</dbReference>
<evidence type="ECO:0000256" key="5">
    <source>
        <dbReference type="ARBA" id="ARBA00022741"/>
    </source>
</evidence>
<dbReference type="InterPro" id="IPR011529">
    <property type="entry name" value="Glu_5kinase"/>
</dbReference>
<dbReference type="InterPro" id="IPR002478">
    <property type="entry name" value="PUA"/>
</dbReference>
<dbReference type="PRINTS" id="PR00474">
    <property type="entry name" value="GLU5KINASE"/>
</dbReference>
<dbReference type="SUPFAM" id="SSF88697">
    <property type="entry name" value="PUA domain-like"/>
    <property type="match status" value="1"/>
</dbReference>
<sequence length="351" mass="37763">MDFPKNKSMKKPVLVIKFGSASITTDGEIDERIVLEIARQCATLQSKYNIVLVSSGAVAAGKRFIPKYTGSLAQRKAAAAIGNPLLIRTYSTYFKPFRIALAQSLCERHHFSNRGQFLQLKSTYETLWKSNVIPVANENDVVSNKELKFSDNDELATLIAVGFDAEQLLFSTSVPGVLDSQGNVIPTIEVVDKDALALARKEKSGVGLGGMTSKLNFARLATQMGIKAVIFSMQTENGILKAIAGETGTVCLPQRKKVSSRNKWLASGSLIVGMVYVDQGALEAIRARKSLLAVGVVQIVEDFVVGEVFQIADTMGIVQAVAKAKTDSAALKASSAKKNIAIAHADDIVLL</sequence>
<dbReference type="InterPro" id="IPR001057">
    <property type="entry name" value="Glu/AcGlu_kinase"/>
</dbReference>
<evidence type="ECO:0000256" key="4">
    <source>
        <dbReference type="ARBA" id="ARBA00022679"/>
    </source>
</evidence>
<evidence type="ECO:0000259" key="9">
    <source>
        <dbReference type="Pfam" id="PF01472"/>
    </source>
</evidence>
<keyword evidence="7" id="KW-0067">ATP-binding</keyword>
<dbReference type="InterPro" id="IPR005715">
    <property type="entry name" value="Glu_5kinase/COase_Synthase"/>
</dbReference>
<dbReference type="Proteomes" id="UP000190150">
    <property type="component" value="Unassembled WGS sequence"/>
</dbReference>
<gene>
    <name evidence="10" type="ORF">SAMN05660841_01289</name>
</gene>
<proteinExistence type="predicted"/>
<dbReference type="GO" id="GO:0005829">
    <property type="term" value="C:cytosol"/>
    <property type="evidence" value="ECO:0007669"/>
    <property type="project" value="TreeGrafter"/>
</dbReference>
<dbReference type="Gene3D" id="2.30.130.10">
    <property type="entry name" value="PUA domain"/>
    <property type="match status" value="1"/>
</dbReference>
<evidence type="ECO:0000256" key="3">
    <source>
        <dbReference type="ARBA" id="ARBA00022650"/>
    </source>
</evidence>
<evidence type="ECO:0000256" key="7">
    <source>
        <dbReference type="ARBA" id="ARBA00022840"/>
    </source>
</evidence>
<accession>A0A1T5CBI2</accession>
<keyword evidence="3" id="KW-0641">Proline biosynthesis</keyword>
<evidence type="ECO:0000256" key="1">
    <source>
        <dbReference type="ARBA" id="ARBA00022490"/>
    </source>
</evidence>
<keyword evidence="6 10" id="KW-0418">Kinase</keyword>
<feature type="domain" description="Aspartate/glutamate/uridylate kinase" evidence="8">
    <location>
        <begin position="13"/>
        <end position="232"/>
    </location>
</feature>
<dbReference type="FunFam" id="3.40.1160.10:FF:000006">
    <property type="entry name" value="Glutamate 5-kinase"/>
    <property type="match status" value="1"/>
</dbReference>
<evidence type="ECO:0000313" key="11">
    <source>
        <dbReference type="Proteomes" id="UP000190150"/>
    </source>
</evidence>
<dbReference type="PANTHER" id="PTHR43654:SF1">
    <property type="entry name" value="ISOPENTENYL PHOSPHATE KINASE"/>
    <property type="match status" value="1"/>
</dbReference>
<dbReference type="InterPro" id="IPR036393">
    <property type="entry name" value="AceGlu_kinase-like_sf"/>
</dbReference>
<keyword evidence="4" id="KW-0808">Transferase</keyword>
<evidence type="ECO:0000256" key="6">
    <source>
        <dbReference type="ARBA" id="ARBA00022777"/>
    </source>
</evidence>
<dbReference type="SUPFAM" id="SSF53633">
    <property type="entry name" value="Carbamate kinase-like"/>
    <property type="match status" value="1"/>
</dbReference>
<evidence type="ECO:0000259" key="8">
    <source>
        <dbReference type="Pfam" id="PF00696"/>
    </source>
</evidence>
<name>A0A1T5CBI2_9SPHI</name>
<evidence type="ECO:0000313" key="10">
    <source>
        <dbReference type="EMBL" id="SKB56696.1"/>
    </source>
</evidence>
<dbReference type="AlphaFoldDB" id="A0A1T5CBI2"/>
<feature type="domain" description="PUA" evidence="9">
    <location>
        <begin position="273"/>
        <end position="343"/>
    </location>
</feature>
<keyword evidence="11" id="KW-1185">Reference proteome</keyword>
<dbReference type="EMBL" id="FUZF01000003">
    <property type="protein sequence ID" value="SKB56696.1"/>
    <property type="molecule type" value="Genomic_DNA"/>
</dbReference>
<dbReference type="Pfam" id="PF01472">
    <property type="entry name" value="PUA"/>
    <property type="match status" value="1"/>
</dbReference>
<dbReference type="Pfam" id="PF00696">
    <property type="entry name" value="AA_kinase"/>
    <property type="match status" value="1"/>
</dbReference>
<dbReference type="GO" id="GO:0005524">
    <property type="term" value="F:ATP binding"/>
    <property type="evidence" value="ECO:0007669"/>
    <property type="project" value="UniProtKB-KW"/>
</dbReference>
<dbReference type="PROSITE" id="PS50890">
    <property type="entry name" value="PUA"/>
    <property type="match status" value="1"/>
</dbReference>
<dbReference type="GO" id="GO:0004349">
    <property type="term" value="F:glutamate 5-kinase activity"/>
    <property type="evidence" value="ECO:0007669"/>
    <property type="project" value="InterPro"/>
</dbReference>
<dbReference type="InterPro" id="IPR001048">
    <property type="entry name" value="Asp/Glu/Uridylate_kinase"/>
</dbReference>
<keyword evidence="5" id="KW-0547">Nucleotide-binding</keyword>
<dbReference type="PIRSF" id="PIRSF000729">
    <property type="entry name" value="GK"/>
    <property type="match status" value="1"/>
</dbReference>
<dbReference type="PANTHER" id="PTHR43654">
    <property type="entry name" value="GLUTAMATE 5-KINASE"/>
    <property type="match status" value="1"/>
</dbReference>
<dbReference type="GO" id="GO:0003723">
    <property type="term" value="F:RNA binding"/>
    <property type="evidence" value="ECO:0007669"/>
    <property type="project" value="InterPro"/>
</dbReference>
<dbReference type="Gene3D" id="3.40.1160.10">
    <property type="entry name" value="Acetylglutamate kinase-like"/>
    <property type="match status" value="1"/>
</dbReference>
<organism evidence="10 11">
    <name type="scientific">Sphingobacterium nematocida</name>
    <dbReference type="NCBI Taxonomy" id="1513896"/>
    <lineage>
        <taxon>Bacteria</taxon>
        <taxon>Pseudomonadati</taxon>
        <taxon>Bacteroidota</taxon>
        <taxon>Sphingobacteriia</taxon>
        <taxon>Sphingobacteriales</taxon>
        <taxon>Sphingobacteriaceae</taxon>
        <taxon>Sphingobacterium</taxon>
    </lineage>
</organism>
<reference evidence="11" key="1">
    <citation type="submission" date="2017-02" db="EMBL/GenBank/DDBJ databases">
        <authorList>
            <person name="Varghese N."/>
            <person name="Submissions S."/>
        </authorList>
    </citation>
    <scope>NUCLEOTIDE SEQUENCE [LARGE SCALE GENOMIC DNA]</scope>
    <source>
        <strain evidence="11">DSM 24091</strain>
    </source>
</reference>
<evidence type="ECO:0000256" key="2">
    <source>
        <dbReference type="ARBA" id="ARBA00022605"/>
    </source>
</evidence>
<dbReference type="NCBIfam" id="TIGR01027">
    <property type="entry name" value="proB"/>
    <property type="match status" value="1"/>
</dbReference>
<dbReference type="GO" id="GO:0008652">
    <property type="term" value="P:amino acid biosynthetic process"/>
    <property type="evidence" value="ECO:0007669"/>
    <property type="project" value="UniProtKB-KW"/>
</dbReference>
<keyword evidence="2" id="KW-0028">Amino-acid biosynthesis</keyword>
<dbReference type="STRING" id="1513896.SAMN05660841_01289"/>
<keyword evidence="1" id="KW-0963">Cytoplasm</keyword>